<comment type="caution">
    <text evidence="3">The sequence shown here is derived from an EMBL/GenBank/DDBJ whole genome shotgun (WGS) entry which is preliminary data.</text>
</comment>
<evidence type="ECO:0000313" key="4">
    <source>
        <dbReference type="Proteomes" id="UP000433101"/>
    </source>
</evidence>
<accession>A0A7X3S635</accession>
<feature type="domain" description="Helix-turn-helix" evidence="2">
    <location>
        <begin position="8"/>
        <end position="56"/>
    </location>
</feature>
<dbReference type="GO" id="GO:0003677">
    <property type="term" value="F:DNA binding"/>
    <property type="evidence" value="ECO:0007669"/>
    <property type="project" value="InterPro"/>
</dbReference>
<dbReference type="PANTHER" id="PTHR38431:SF1">
    <property type="entry name" value="BLL2305 PROTEIN"/>
    <property type="match status" value="1"/>
</dbReference>
<dbReference type="Pfam" id="PF12728">
    <property type="entry name" value="HTH_17"/>
    <property type="match status" value="1"/>
</dbReference>
<dbReference type="InterPro" id="IPR024370">
    <property type="entry name" value="PBP_domain"/>
</dbReference>
<gene>
    <name evidence="3" type="ORF">GR183_01980</name>
</gene>
<dbReference type="SUPFAM" id="SSF53850">
    <property type="entry name" value="Periplasmic binding protein-like II"/>
    <property type="match status" value="1"/>
</dbReference>
<dbReference type="PANTHER" id="PTHR38431">
    <property type="entry name" value="BLL2305 PROTEIN"/>
    <property type="match status" value="1"/>
</dbReference>
<dbReference type="Pfam" id="PF12727">
    <property type="entry name" value="PBP_like"/>
    <property type="match status" value="1"/>
</dbReference>
<dbReference type="AlphaFoldDB" id="A0A7X3S635"/>
<protein>
    <submittedName>
        <fullName evidence="3">Helix-turn-helix domain-containing protein</fullName>
    </submittedName>
</protein>
<dbReference type="EMBL" id="WUMV01000001">
    <property type="protein sequence ID" value="MXN63659.1"/>
    <property type="molecule type" value="Genomic_DNA"/>
</dbReference>
<proteinExistence type="predicted"/>
<evidence type="ECO:0000313" key="3">
    <source>
        <dbReference type="EMBL" id="MXN63659.1"/>
    </source>
</evidence>
<evidence type="ECO:0000259" key="2">
    <source>
        <dbReference type="Pfam" id="PF12728"/>
    </source>
</evidence>
<dbReference type="InterPro" id="IPR041657">
    <property type="entry name" value="HTH_17"/>
</dbReference>
<feature type="domain" description="PBP" evidence="1">
    <location>
        <begin position="82"/>
        <end position="264"/>
    </location>
</feature>
<dbReference type="RefSeq" id="WP_160773900.1">
    <property type="nucleotide sequence ID" value="NZ_WUMV01000001.1"/>
</dbReference>
<reference evidence="3 4" key="1">
    <citation type="submission" date="2019-12" db="EMBL/GenBank/DDBJ databases">
        <authorList>
            <person name="Li M."/>
        </authorList>
    </citation>
    <scope>NUCLEOTIDE SEQUENCE [LARGE SCALE GENOMIC DNA]</scope>
    <source>
        <strain evidence="3 4">GBMRC 2046</strain>
    </source>
</reference>
<name>A0A7X3S635_9HYPH</name>
<organism evidence="3 4">
    <name type="scientific">Stappia sediminis</name>
    <dbReference type="NCBI Taxonomy" id="2692190"/>
    <lineage>
        <taxon>Bacteria</taxon>
        <taxon>Pseudomonadati</taxon>
        <taxon>Pseudomonadota</taxon>
        <taxon>Alphaproteobacteria</taxon>
        <taxon>Hyphomicrobiales</taxon>
        <taxon>Stappiaceae</taxon>
        <taxon>Stappia</taxon>
    </lineage>
</organism>
<evidence type="ECO:0000259" key="1">
    <source>
        <dbReference type="Pfam" id="PF12727"/>
    </source>
</evidence>
<keyword evidence="4" id="KW-1185">Reference proteome</keyword>
<dbReference type="InterPro" id="IPR010093">
    <property type="entry name" value="SinI_DNA-bd"/>
</dbReference>
<dbReference type="NCBIfam" id="TIGR01764">
    <property type="entry name" value="excise"/>
    <property type="match status" value="1"/>
</dbReference>
<dbReference type="Proteomes" id="UP000433101">
    <property type="component" value="Unassembled WGS sequence"/>
</dbReference>
<sequence>MSNDLPHFLTTREMADLLRVKERKIYDLAAAGDIPHSRATGKLIFPRDLVLAWIDKAGDAPKLEAERPHVILGSHDPLLEWAARESGSGLATLFDGSLDGLERFDDGAGLAVGLHVPESEGWNVETVRARYRYRPVVLVEWFWRSRGLIVQPGNPKELKTLADLDGVELVRRQPSAGSQLLLEKLVGDEAPDLAARMTEGRLARDEREAALAVLDGSADAAFGLEASAHQFKLGFVPVCEERFDMLVSRRDWFEPPFQALLEFCRTPAFGEMAARFGGYRIERFGTVHFNGG</sequence>